<dbReference type="Proteomes" id="UP001177120">
    <property type="component" value="Unassembled WGS sequence"/>
</dbReference>
<feature type="region of interest" description="Disordered" evidence="1">
    <location>
        <begin position="1"/>
        <end position="20"/>
    </location>
</feature>
<proteinExistence type="predicted"/>
<evidence type="ECO:0000256" key="1">
    <source>
        <dbReference type="SAM" id="MobiDB-lite"/>
    </source>
</evidence>
<protein>
    <submittedName>
        <fullName evidence="2">Uncharacterized protein</fullName>
    </submittedName>
</protein>
<dbReference type="EMBL" id="JAFHAP010000011">
    <property type="protein sequence ID" value="MBN2910478.1"/>
    <property type="molecule type" value="Genomic_DNA"/>
</dbReference>
<organism evidence="2 3">
    <name type="scientific">Polycladomyces zharkentensis</name>
    <dbReference type="NCBI Taxonomy" id="2807616"/>
    <lineage>
        <taxon>Bacteria</taxon>
        <taxon>Bacillati</taxon>
        <taxon>Bacillota</taxon>
        <taxon>Bacilli</taxon>
        <taxon>Bacillales</taxon>
        <taxon>Thermoactinomycetaceae</taxon>
        <taxon>Polycladomyces</taxon>
    </lineage>
</organism>
<accession>A0ABS2WLX5</accession>
<dbReference type="RefSeq" id="WP_205496459.1">
    <property type="nucleotide sequence ID" value="NZ_JAFHAP010000011.1"/>
</dbReference>
<keyword evidence="3" id="KW-1185">Reference proteome</keyword>
<evidence type="ECO:0000313" key="3">
    <source>
        <dbReference type="Proteomes" id="UP001177120"/>
    </source>
</evidence>
<comment type="caution">
    <text evidence="2">The sequence shown here is derived from an EMBL/GenBank/DDBJ whole genome shotgun (WGS) entry which is preliminary data.</text>
</comment>
<sequence length="118" mass="12936">MSDLRAVQLQAQREPPFNKTDSAGFALGRVWQFRKGTRLSKVSDDPGRASIRGNAGNPITGDFLYTKHMEPLSRVPRSFAGAVGERKRKYDADDMDQPCQGCAVGTGNGLLMEFCPQS</sequence>
<evidence type="ECO:0000313" key="2">
    <source>
        <dbReference type="EMBL" id="MBN2910478.1"/>
    </source>
</evidence>
<name>A0ABS2WLX5_9BACL</name>
<gene>
    <name evidence="2" type="ORF">JQC72_13305</name>
</gene>
<reference evidence="2" key="1">
    <citation type="journal article" date="2024" name="Int. J. Syst. Evol. Microbiol.">
        <title>Polycladomyces zharkentensis sp. nov., a novel thermophilic cellulose- and starch-degrading member of the Bacillota from a geothermal aquifer in Kazakhstan.</title>
        <authorList>
            <person name="Mashzhan A."/>
            <person name="Kistaubayeva A."/>
            <person name="Javier-Lopez R."/>
            <person name="Bissenova U."/>
            <person name="Bissenbay A."/>
            <person name="Birkeland N.K."/>
        </authorList>
    </citation>
    <scope>NUCLEOTIDE SEQUENCE</scope>
    <source>
        <strain evidence="2">ZKZ2T</strain>
    </source>
</reference>